<keyword evidence="2 4" id="KW-0863">Zinc-finger</keyword>
<evidence type="ECO:0000256" key="1">
    <source>
        <dbReference type="ARBA" id="ARBA00022723"/>
    </source>
</evidence>
<dbReference type="InterPro" id="IPR000306">
    <property type="entry name" value="Znf_FYVE"/>
</dbReference>
<feature type="region of interest" description="Disordered" evidence="5">
    <location>
        <begin position="588"/>
        <end position="614"/>
    </location>
</feature>
<dbReference type="EMBL" id="JAPWDV010000003">
    <property type="protein sequence ID" value="KAJ6217733.1"/>
    <property type="molecule type" value="Genomic_DNA"/>
</dbReference>
<dbReference type="GO" id="GO:0031901">
    <property type="term" value="C:early endosome membrane"/>
    <property type="evidence" value="ECO:0007669"/>
    <property type="project" value="TreeGrafter"/>
</dbReference>
<dbReference type="Gene3D" id="3.30.40.10">
    <property type="entry name" value="Zinc/RING finger domain, C3HC4 (zinc finger)"/>
    <property type="match status" value="1"/>
</dbReference>
<evidence type="ECO:0000256" key="2">
    <source>
        <dbReference type="ARBA" id="ARBA00022771"/>
    </source>
</evidence>
<dbReference type="Pfam" id="PF01363">
    <property type="entry name" value="FYVE"/>
    <property type="match status" value="1"/>
</dbReference>
<dbReference type="PANTHER" id="PTHR46465">
    <property type="entry name" value="LATERAL SIGNALING TARGET PROTEIN 2 HOMOLOG"/>
    <property type="match status" value="1"/>
</dbReference>
<dbReference type="PANTHER" id="PTHR46465:SF2">
    <property type="entry name" value="LATERAL SIGNALING TARGET PROTEIN 2 HOMOLOG"/>
    <property type="match status" value="1"/>
</dbReference>
<protein>
    <recommendedName>
        <fullName evidence="6">FYVE-type domain-containing protein</fullName>
    </recommendedName>
</protein>
<dbReference type="SMART" id="SM00064">
    <property type="entry name" value="FYVE"/>
    <property type="match status" value="1"/>
</dbReference>
<dbReference type="OMA" id="NLSEMFR"/>
<evidence type="ECO:0000313" key="7">
    <source>
        <dbReference type="EMBL" id="KAJ6217733.1"/>
    </source>
</evidence>
<dbReference type="Proteomes" id="UP001142055">
    <property type="component" value="Chromosome 3"/>
</dbReference>
<evidence type="ECO:0000256" key="3">
    <source>
        <dbReference type="ARBA" id="ARBA00022833"/>
    </source>
</evidence>
<evidence type="ECO:0000256" key="5">
    <source>
        <dbReference type="SAM" id="MobiDB-lite"/>
    </source>
</evidence>
<keyword evidence="3" id="KW-0862">Zinc</keyword>
<feature type="compositionally biased region" description="Low complexity" evidence="5">
    <location>
        <begin position="588"/>
        <end position="598"/>
    </location>
</feature>
<dbReference type="SUPFAM" id="SSF57903">
    <property type="entry name" value="FYVE/PHD zinc finger"/>
    <property type="match status" value="1"/>
</dbReference>
<evidence type="ECO:0000259" key="6">
    <source>
        <dbReference type="PROSITE" id="PS50178"/>
    </source>
</evidence>
<dbReference type="PROSITE" id="PS50178">
    <property type="entry name" value="ZF_FYVE"/>
    <property type="match status" value="1"/>
</dbReference>
<sequence length="1101" mass="124445">MSSIRKWIASKMFASITSSPGNESPTAGQSVGNPIDNGLPFFRQFSTRTTNRSFPSESTVGDYYPSQMGNSSLPSIRDTTNSNLNEQTSYFSSIYSHHRKREQHLWTNEWMICNENKQFISDMYQFYYANEDLNYVSSELDTFDGRKDTDRCSALVNSLKLAQDKVITLIFRIMDEIGCERASREYRLKFPDELLAGEGVESLNSQIWFGAECLAAGSTISNNQAESNYLRPIANNLTCTLEQIRYDLRSCCDYLPQSPKISKELVQRLENFDRLFTAFEYDYVKAMLPIKPSSKEDVEGCQPSVMIALPRLSIVRGLLDGFGSVVCKLNSEDLSSILRPYHSLLLKFHEFLINLDEDEIDLLEQLLSNNYDNNDLDLSDDIFQEYVRNNGNNKCMLNDQVELLNYYNKFMKCAKKYRHISSGNNFENGHYHNSQYLTKNIETKYLKSISNNRYLSSSVDLLFINENNCTGNSNSVRYSPWRPSNCKLINRSISLPCINLNCGDQDKNCVHQVSCTKAKINSKFTSSLSSYSSPSSSSSNSFSDFNSAFPVTSSSISSLSTELDFFTQFKEILKRSHMSCITKHNNNRPFSSNFSRQSISDNKQRVKRRAKTTTGVRPDELITDNLTFDRNAIETVESATSFSNNSFHVELESIHFDELSELFICKKRILHQVFVMLSKIADKFQTNYANDLRHILRTVFILHEAEEEQEELKNSQQQLDVSAFVQLGHYSNNESIDTDIVEEGIDANEFLTIEPNIEVANRSHDNNVENETNSDINLVNSDTPINYISQRGVGEGSTSTSVEICDILPRLEEMVVMDSNSSNGVSNSNNELEVTFERDYNQKLNHTKTNRLISTSNSSIRDSICSTSSEPLKVVSSATSNSVKMDSRSLPSLIGDQSQQNAQNYNYPISNGSISSSSSSSSSISFSSNRRATQFVINRIEGPMNLPTLFMEHTDLFSSEPYYSHSMMPISDGFLDQSSASAISTGSTSATAHSHANHNLLLPPTWIPDELVSTCSLCGQVFNLIRRRHHCRRCGNIFCRQCSNHFVSLKCFGYAKPVRVCERCLVIHARQQMEQVPPNSHMASANISDNIESNSTLLHNS</sequence>
<dbReference type="InterPro" id="IPR017455">
    <property type="entry name" value="Znf_FYVE-rel"/>
</dbReference>
<dbReference type="InterPro" id="IPR051118">
    <property type="entry name" value="LST-2"/>
</dbReference>
<dbReference type="InterPro" id="IPR013083">
    <property type="entry name" value="Znf_RING/FYVE/PHD"/>
</dbReference>
<reference evidence="7" key="1">
    <citation type="submission" date="2022-12" db="EMBL/GenBank/DDBJ databases">
        <title>Genome assemblies of Blomia tropicalis.</title>
        <authorList>
            <person name="Cui Y."/>
        </authorList>
    </citation>
    <scope>NUCLEOTIDE SEQUENCE</scope>
    <source>
        <tissue evidence="7">Adult mites</tissue>
    </source>
</reference>
<feature type="domain" description="FYVE-type" evidence="6">
    <location>
        <begin position="1009"/>
        <end position="1069"/>
    </location>
</feature>
<evidence type="ECO:0000256" key="4">
    <source>
        <dbReference type="PROSITE-ProRule" id="PRU00091"/>
    </source>
</evidence>
<comment type="caution">
    <text evidence="7">The sequence shown here is derived from an EMBL/GenBank/DDBJ whole genome shotgun (WGS) entry which is preliminary data.</text>
</comment>
<accession>A0A9Q0RJ94</accession>
<dbReference type="AlphaFoldDB" id="A0A9Q0RJ94"/>
<gene>
    <name evidence="7" type="ORF">RDWZM_008890</name>
</gene>
<keyword evidence="8" id="KW-1185">Reference proteome</keyword>
<dbReference type="GO" id="GO:0008270">
    <property type="term" value="F:zinc ion binding"/>
    <property type="evidence" value="ECO:0007669"/>
    <property type="project" value="UniProtKB-KW"/>
</dbReference>
<dbReference type="InterPro" id="IPR011011">
    <property type="entry name" value="Znf_FYVE_PHD"/>
</dbReference>
<organism evidence="7 8">
    <name type="scientific">Blomia tropicalis</name>
    <name type="common">Mite</name>
    <dbReference type="NCBI Taxonomy" id="40697"/>
    <lineage>
        <taxon>Eukaryota</taxon>
        <taxon>Metazoa</taxon>
        <taxon>Ecdysozoa</taxon>
        <taxon>Arthropoda</taxon>
        <taxon>Chelicerata</taxon>
        <taxon>Arachnida</taxon>
        <taxon>Acari</taxon>
        <taxon>Acariformes</taxon>
        <taxon>Sarcoptiformes</taxon>
        <taxon>Astigmata</taxon>
        <taxon>Glycyphagoidea</taxon>
        <taxon>Echimyopodidae</taxon>
        <taxon>Blomia</taxon>
    </lineage>
</organism>
<evidence type="ECO:0000313" key="8">
    <source>
        <dbReference type="Proteomes" id="UP001142055"/>
    </source>
</evidence>
<name>A0A9Q0RJ94_BLOTA</name>
<proteinExistence type="predicted"/>
<keyword evidence="1" id="KW-0479">Metal-binding</keyword>